<dbReference type="Proteomes" id="UP001141806">
    <property type="component" value="Unassembled WGS sequence"/>
</dbReference>
<name>A0A9Q0HAB9_9MAGN</name>
<sequence>MENAIQRFYALENERNEAVRKYKQQTQVVNRLGEELKLAKDTIEAMKKKAEEEKRKSEEKDAVIDQEKLKADKALDAKSSLEVKVSVLEKDKNKLGEELREVKESFLRRVG</sequence>
<accession>A0A9Q0HAB9</accession>
<organism evidence="2 3">
    <name type="scientific">Protea cynaroides</name>
    <dbReference type="NCBI Taxonomy" id="273540"/>
    <lineage>
        <taxon>Eukaryota</taxon>
        <taxon>Viridiplantae</taxon>
        <taxon>Streptophyta</taxon>
        <taxon>Embryophyta</taxon>
        <taxon>Tracheophyta</taxon>
        <taxon>Spermatophyta</taxon>
        <taxon>Magnoliopsida</taxon>
        <taxon>Proteales</taxon>
        <taxon>Proteaceae</taxon>
        <taxon>Protea</taxon>
    </lineage>
</organism>
<dbReference type="EMBL" id="JAMYWD010000008">
    <property type="protein sequence ID" value="KAJ4962871.1"/>
    <property type="molecule type" value="Genomic_DNA"/>
</dbReference>
<comment type="caution">
    <text evidence="2">The sequence shown here is derived from an EMBL/GenBank/DDBJ whole genome shotgun (WGS) entry which is preliminary data.</text>
</comment>
<protein>
    <submittedName>
        <fullName evidence="2">Uncharacterized protein</fullName>
    </submittedName>
</protein>
<gene>
    <name evidence="2" type="ORF">NE237_022810</name>
</gene>
<evidence type="ECO:0000313" key="2">
    <source>
        <dbReference type="EMBL" id="KAJ4962871.1"/>
    </source>
</evidence>
<dbReference type="AlphaFoldDB" id="A0A9Q0HAB9"/>
<proteinExistence type="predicted"/>
<reference evidence="2" key="1">
    <citation type="journal article" date="2023" name="Plant J.">
        <title>The genome of the king protea, Protea cynaroides.</title>
        <authorList>
            <person name="Chang J."/>
            <person name="Duong T.A."/>
            <person name="Schoeman C."/>
            <person name="Ma X."/>
            <person name="Roodt D."/>
            <person name="Barker N."/>
            <person name="Li Z."/>
            <person name="Van de Peer Y."/>
            <person name="Mizrachi E."/>
        </authorList>
    </citation>
    <scope>NUCLEOTIDE SEQUENCE</scope>
    <source>
        <tissue evidence="2">Young leaves</tissue>
    </source>
</reference>
<evidence type="ECO:0000256" key="1">
    <source>
        <dbReference type="SAM" id="Coils"/>
    </source>
</evidence>
<feature type="coiled-coil region" evidence="1">
    <location>
        <begin position="1"/>
        <end position="105"/>
    </location>
</feature>
<keyword evidence="3" id="KW-1185">Reference proteome</keyword>
<evidence type="ECO:0000313" key="3">
    <source>
        <dbReference type="Proteomes" id="UP001141806"/>
    </source>
</evidence>
<keyword evidence="1" id="KW-0175">Coiled coil</keyword>